<accession>A0A2T4YNR2</accession>
<feature type="signal peptide" evidence="1">
    <location>
        <begin position="1"/>
        <end position="21"/>
    </location>
</feature>
<dbReference type="EMBL" id="PZZN01000003">
    <property type="protein sequence ID" value="PTM45043.1"/>
    <property type="molecule type" value="Genomic_DNA"/>
</dbReference>
<dbReference type="InterPro" id="IPR000015">
    <property type="entry name" value="Fimb_usher"/>
</dbReference>
<organism evidence="2 3">
    <name type="scientific">Sphingomonas aerolata</name>
    <dbReference type="NCBI Taxonomy" id="185951"/>
    <lineage>
        <taxon>Bacteria</taxon>
        <taxon>Pseudomonadati</taxon>
        <taxon>Pseudomonadota</taxon>
        <taxon>Alphaproteobacteria</taxon>
        <taxon>Sphingomonadales</taxon>
        <taxon>Sphingomonadaceae</taxon>
        <taxon>Sphingomonas</taxon>
    </lineage>
</organism>
<evidence type="ECO:0000313" key="2">
    <source>
        <dbReference type="EMBL" id="PTM45043.1"/>
    </source>
</evidence>
<evidence type="ECO:0000256" key="1">
    <source>
        <dbReference type="SAM" id="SignalP"/>
    </source>
</evidence>
<reference evidence="2 3" key="1">
    <citation type="submission" date="2018-04" db="EMBL/GenBank/DDBJ databases">
        <title>Genomic Encyclopedia of Type Strains, Phase III (KMG-III): the genomes of soil and plant-associated and newly described type strains.</title>
        <authorList>
            <person name="Whitman W."/>
        </authorList>
    </citation>
    <scope>NUCLEOTIDE SEQUENCE [LARGE SCALE GENOMIC DNA]</scope>
    <source>
        <strain evidence="2 3">NW12</strain>
    </source>
</reference>
<proteinExistence type="predicted"/>
<keyword evidence="1" id="KW-0732">Signal</keyword>
<protein>
    <submittedName>
        <fullName evidence="2">Outer membrane usher protein</fullName>
    </submittedName>
</protein>
<gene>
    <name evidence="2" type="ORF">C8J24_3260</name>
</gene>
<keyword evidence="3" id="KW-1185">Reference proteome</keyword>
<dbReference type="Gene3D" id="2.60.40.2610">
    <property type="entry name" value="Outer membrane usher protein FimD, plug domain"/>
    <property type="match status" value="1"/>
</dbReference>
<sequence>MIRGALLLTTMLVCLPQMARAGDPVQQLFVELVVNGRATGDLVPLRIVGTRMLVPTEALSRNGVTLEGEGGGTERDVASLPHTRARYDAALQALHLETAPEFLPTTRIAAGDRPRAATLASWGAMVNYQFYAQRADGGSLASLWSEQRLFGPVATLSNSGVLRVGSRIGGYLRYDTHARFINEDRALTVTAGDLITRSLPWSTSVRLGGLQLTRDFNTRPDLLTMPLPSFAGKAAVPSAVDLFVDGYRQQGADVAPGRFVLQDVPSINGAGEAVIVTTDAVGRQIATTIPFYVSSTLLRAGLTDFAAEAGAIRQGYGIRNFDYGTLAANGSIRRGMTSFLTLEAHAEATARLRQIGGGLVVAPWRFGTIALSVSASRSGQAVGHRWSLGYSYTARHFSVAAQYDDRSRGFRELASFDLANPATRRRTYRAIANVNLARLGTLGAAYISGRTLGSVDELTLRSRLLSLSYGRPVGSRANLFVTADRDFERGATSAQLRLFIPFGRNAASGGISRSAGRNLYQVGYTRATPTDGGLGIDAGIAAASRGPASGQVTGTWRAPFIEVQAGGATAQARSSAWVGASGSIVAMDGGLFVANQASDAFAVVETGVAGVGVSYENQPVGVTSRKGHLFVPNVVPYLPVRFAIDTLSLSENHVASAVEQRVAVRQGSGAVVRLNVRMTRNILAVLVDRNGAALKPGGRVRREGHPDVAIGWDGIAYLEDVGEQVSLSALTSDGTVCQATFGVSADVAALSRIGPVSCR</sequence>
<dbReference type="PANTHER" id="PTHR30451:SF5">
    <property type="entry name" value="SLR0019 PROTEIN"/>
    <property type="match status" value="1"/>
</dbReference>
<dbReference type="Pfam" id="PF00577">
    <property type="entry name" value="Usher"/>
    <property type="match status" value="1"/>
</dbReference>
<dbReference type="PANTHER" id="PTHR30451">
    <property type="entry name" value="OUTER MEMBRANE USHER PROTEIN"/>
    <property type="match status" value="1"/>
</dbReference>
<dbReference type="Gene3D" id="2.60.40.3110">
    <property type="match status" value="1"/>
</dbReference>
<comment type="caution">
    <text evidence="2">The sequence shown here is derived from an EMBL/GenBank/DDBJ whole genome shotgun (WGS) entry which is preliminary data.</text>
</comment>
<dbReference type="GO" id="GO:0015473">
    <property type="term" value="F:fimbrial usher porin activity"/>
    <property type="evidence" value="ECO:0007669"/>
    <property type="project" value="InterPro"/>
</dbReference>
<feature type="chain" id="PRO_5015394593" evidence="1">
    <location>
        <begin position="22"/>
        <end position="759"/>
    </location>
</feature>
<dbReference type="RefSeq" id="WP_107933977.1">
    <property type="nucleotide sequence ID" value="NZ_PZZN01000003.1"/>
</dbReference>
<dbReference type="GO" id="GO:0009297">
    <property type="term" value="P:pilus assembly"/>
    <property type="evidence" value="ECO:0007669"/>
    <property type="project" value="InterPro"/>
</dbReference>
<dbReference type="GO" id="GO:0009279">
    <property type="term" value="C:cell outer membrane"/>
    <property type="evidence" value="ECO:0007669"/>
    <property type="project" value="TreeGrafter"/>
</dbReference>
<name>A0A2T4YNR2_9SPHN</name>
<dbReference type="InterPro" id="IPR042186">
    <property type="entry name" value="FimD_plug_dom"/>
</dbReference>
<dbReference type="Proteomes" id="UP000240996">
    <property type="component" value="Unassembled WGS sequence"/>
</dbReference>
<dbReference type="AlphaFoldDB" id="A0A2T4YNR2"/>
<evidence type="ECO:0000313" key="3">
    <source>
        <dbReference type="Proteomes" id="UP000240996"/>
    </source>
</evidence>